<sequence>PVPSPNAEVIPKLAEQLDCLSKKLESHMTLDCQQNKQLNEIKSQLTQLTCNMKLLNVKCDCQQKTAGGDLNLKPSSTCNFCKNKKLPVLSSLPCEFFKLIGKRRLSDIMMTILLRADNIYHINVRDLCSGEVLGCLLVDDAAMQEASSLGLFQEIITFCVVDKRSSLCQNDSCLCNIKFEFVKDQRLVGGQDS</sequence>
<evidence type="ECO:0000313" key="2">
    <source>
        <dbReference type="Proteomes" id="UP000494163"/>
    </source>
</evidence>
<gene>
    <name evidence="1" type="ORF">Dbus_chr2Lg211</name>
</gene>
<evidence type="ECO:0000313" key="1">
    <source>
        <dbReference type="EMBL" id="ALC38126.1"/>
    </source>
</evidence>
<proteinExistence type="predicted"/>
<organism evidence="1 2">
    <name type="scientific">Drosophila busckii</name>
    <name type="common">Fruit fly</name>
    <dbReference type="NCBI Taxonomy" id="30019"/>
    <lineage>
        <taxon>Eukaryota</taxon>
        <taxon>Metazoa</taxon>
        <taxon>Ecdysozoa</taxon>
        <taxon>Arthropoda</taxon>
        <taxon>Hexapoda</taxon>
        <taxon>Insecta</taxon>
        <taxon>Pterygota</taxon>
        <taxon>Neoptera</taxon>
        <taxon>Endopterygota</taxon>
        <taxon>Diptera</taxon>
        <taxon>Brachycera</taxon>
        <taxon>Muscomorpha</taxon>
        <taxon>Ephydroidea</taxon>
        <taxon>Drosophilidae</taxon>
        <taxon>Drosophila</taxon>
    </lineage>
</organism>
<dbReference type="OMA" id="KLESHMT"/>
<feature type="non-terminal residue" evidence="1">
    <location>
        <position position="193"/>
    </location>
</feature>
<protein>
    <submittedName>
        <fullName evidence="1">CG15631</fullName>
    </submittedName>
</protein>
<reference evidence="1 2" key="1">
    <citation type="submission" date="2015-08" db="EMBL/GenBank/DDBJ databases">
        <title>Ancestral chromatin configuration constrains chromatin evolution on differentiating sex chromosomes in Drosophila.</title>
        <authorList>
            <person name="Zhou Q."/>
            <person name="Bachtrog D."/>
        </authorList>
    </citation>
    <scope>NUCLEOTIDE SEQUENCE [LARGE SCALE GENOMIC DNA]</scope>
    <source>
        <tissue evidence="1">Whole larvae</tissue>
    </source>
</reference>
<keyword evidence="2" id="KW-1185">Reference proteome</keyword>
<dbReference type="OrthoDB" id="7860528at2759"/>
<accession>A0A0M4E847</accession>
<dbReference type="EMBL" id="CP012523">
    <property type="protein sequence ID" value="ALC38126.1"/>
    <property type="molecule type" value="Genomic_DNA"/>
</dbReference>
<name>A0A0M4E847_DROBS</name>
<feature type="non-terminal residue" evidence="1">
    <location>
        <position position="1"/>
    </location>
</feature>
<dbReference type="AlphaFoldDB" id="A0A0M4E847"/>
<dbReference type="Proteomes" id="UP000494163">
    <property type="component" value="Chromosome 2L"/>
</dbReference>